<dbReference type="InterPro" id="IPR004872">
    <property type="entry name" value="Lipoprotein_NlpA"/>
</dbReference>
<dbReference type="NCBIfam" id="TIGR00363">
    <property type="entry name" value="MetQ/NlpA family lipoprotein"/>
    <property type="match status" value="1"/>
</dbReference>
<dbReference type="OrthoDB" id="9812878at2"/>
<dbReference type="Proteomes" id="UP000366945">
    <property type="component" value="Unassembled WGS sequence"/>
</dbReference>
<evidence type="ECO:0000256" key="1">
    <source>
        <dbReference type="ARBA" id="ARBA00004635"/>
    </source>
</evidence>
<dbReference type="PANTHER" id="PTHR30429">
    <property type="entry name" value="D-METHIONINE-BINDING LIPOPROTEIN METQ"/>
    <property type="match status" value="1"/>
</dbReference>
<dbReference type="PROSITE" id="PS00430">
    <property type="entry name" value="TONB_DEPENDENT_REC_1"/>
    <property type="match status" value="1"/>
</dbReference>
<keyword evidence="3" id="KW-0472">Membrane</keyword>
<accession>A0A5E4YJR3</accession>
<dbReference type="AlphaFoldDB" id="A0A5E4YJR3"/>
<dbReference type="EMBL" id="CABPSK010000005">
    <property type="protein sequence ID" value="VVE48752.1"/>
    <property type="molecule type" value="Genomic_DNA"/>
</dbReference>
<keyword evidence="5 6" id="KW-0449">Lipoprotein</keyword>
<evidence type="ECO:0000256" key="6">
    <source>
        <dbReference type="PIRNR" id="PIRNR002854"/>
    </source>
</evidence>
<keyword evidence="4" id="KW-0564">Palmitate</keyword>
<evidence type="ECO:0000313" key="8">
    <source>
        <dbReference type="Proteomes" id="UP000366945"/>
    </source>
</evidence>
<organism evidence="7 8">
    <name type="scientific">Pandoraea pneumonica</name>
    <dbReference type="NCBI Taxonomy" id="2508299"/>
    <lineage>
        <taxon>Bacteria</taxon>
        <taxon>Pseudomonadati</taxon>
        <taxon>Pseudomonadota</taxon>
        <taxon>Betaproteobacteria</taxon>
        <taxon>Burkholderiales</taxon>
        <taxon>Burkholderiaceae</taxon>
        <taxon>Pandoraea</taxon>
    </lineage>
</organism>
<dbReference type="Pfam" id="PF03180">
    <property type="entry name" value="Lipoprotein_9"/>
    <property type="match status" value="1"/>
</dbReference>
<protein>
    <recommendedName>
        <fullName evidence="6">Lipoprotein</fullName>
    </recommendedName>
</protein>
<evidence type="ECO:0000256" key="5">
    <source>
        <dbReference type="ARBA" id="ARBA00023288"/>
    </source>
</evidence>
<proteinExistence type="inferred from homology"/>
<dbReference type="PANTHER" id="PTHR30429:SF1">
    <property type="entry name" value="D-METHIONINE-BINDING LIPOPROTEIN METQ-RELATED"/>
    <property type="match status" value="1"/>
</dbReference>
<gene>
    <name evidence="7" type="ORF">PPN31114_04560</name>
</gene>
<comment type="similarity">
    <text evidence="6">Belongs to the nlpA lipoprotein family.</text>
</comment>
<dbReference type="SUPFAM" id="SSF53850">
    <property type="entry name" value="Periplasmic binding protein-like II"/>
    <property type="match status" value="1"/>
</dbReference>
<dbReference type="PIRSF" id="PIRSF002854">
    <property type="entry name" value="MetQ"/>
    <property type="match status" value="1"/>
</dbReference>
<keyword evidence="8" id="KW-1185">Reference proteome</keyword>
<sequence>MQRRQFSRLLGGLSLALAIGTFGAIGTLGSTSAVAADKPLKVGVRGGVDEEIWEVVTKVAKSRGLNVETVVVTGTASPNEALNSGDLDANSFQHIPFLRDQVKQRGYKIVAVGDTLISPIAFYSKKYKSLESLPVGAKIGLPNDPSNQTRALVILRDHGLIKLRDGFDPYTGTATLADVTANPRKLDFIESASVVLARSLPDVDASAIVNSFAYQAGLIATRDGIAVEKRENNPYVNIIAVREKDKNAAWVAPLVKAYQSEEVRKFIETKYQGSVVPAF</sequence>
<evidence type="ECO:0000256" key="4">
    <source>
        <dbReference type="ARBA" id="ARBA00023139"/>
    </source>
</evidence>
<dbReference type="GeneID" id="300406541"/>
<dbReference type="RefSeq" id="WP_150681779.1">
    <property type="nucleotide sequence ID" value="NZ_CABPSK010000005.1"/>
</dbReference>
<dbReference type="GO" id="GO:0016020">
    <property type="term" value="C:membrane"/>
    <property type="evidence" value="ECO:0007669"/>
    <property type="project" value="UniProtKB-SubCell"/>
</dbReference>
<dbReference type="Gene3D" id="3.40.190.10">
    <property type="entry name" value="Periplasmic binding protein-like II"/>
    <property type="match status" value="2"/>
</dbReference>
<comment type="subcellular location">
    <subcellularLocation>
        <location evidence="1">Membrane</location>
        <topology evidence="1">Lipid-anchor</topology>
    </subcellularLocation>
</comment>
<keyword evidence="2" id="KW-0732">Signal</keyword>
<evidence type="ECO:0000256" key="3">
    <source>
        <dbReference type="ARBA" id="ARBA00023136"/>
    </source>
</evidence>
<evidence type="ECO:0000256" key="2">
    <source>
        <dbReference type="ARBA" id="ARBA00022729"/>
    </source>
</evidence>
<evidence type="ECO:0000313" key="7">
    <source>
        <dbReference type="EMBL" id="VVE48752.1"/>
    </source>
</evidence>
<name>A0A5E4YJR3_9BURK</name>
<dbReference type="InterPro" id="IPR010916">
    <property type="entry name" value="TonB_box_CS"/>
</dbReference>
<reference evidence="7 8" key="1">
    <citation type="submission" date="2019-08" db="EMBL/GenBank/DDBJ databases">
        <authorList>
            <person name="Peeters C."/>
        </authorList>
    </citation>
    <scope>NUCLEOTIDE SEQUENCE [LARGE SCALE GENOMIC DNA]</scope>
    <source>
        <strain evidence="7 8">LMG 31114</strain>
    </source>
</reference>
<dbReference type="CDD" id="cd13598">
    <property type="entry name" value="PBP2_lipoprotein_IlpA_like"/>
    <property type="match status" value="1"/>
</dbReference>